<evidence type="ECO:0000313" key="3">
    <source>
        <dbReference type="WBParaSite" id="nRc.2.0.1.t00537-RA"/>
    </source>
</evidence>
<keyword evidence="2" id="KW-1185">Reference proteome</keyword>
<proteinExistence type="predicted"/>
<reference evidence="3" key="1">
    <citation type="submission" date="2022-11" db="UniProtKB">
        <authorList>
            <consortium name="WormBaseParasite"/>
        </authorList>
    </citation>
    <scope>IDENTIFICATION</scope>
</reference>
<evidence type="ECO:0000256" key="1">
    <source>
        <dbReference type="SAM" id="MobiDB-lite"/>
    </source>
</evidence>
<protein>
    <submittedName>
        <fullName evidence="3">Aminotransferase-like plant mobile domain-containing protein</fullName>
    </submittedName>
</protein>
<accession>A0A915HEQ1</accession>
<evidence type="ECO:0000313" key="2">
    <source>
        <dbReference type="Proteomes" id="UP000887565"/>
    </source>
</evidence>
<sequence>MHMVHSTSFYEEAYKHGFSRSPPKLTDYISPLHRNAEIQKCMEALKNLPKLVFKVPLPPLPPMDVEPATSSSPSLPPRATSLPPMAPTSTKATTIAHTTRLPSRALKLVQTLMPAQPSLVIMTRPVPRAAPLTDRMQHFEPHLPSEATNLSNYTCFRTMDSRHCIMLATPPYPPRIDPSVKFFSLQTLHEMVLINFFGPLGIRVTMAVHIGATNASLALYQYFGAHYRTTYHEQQPRVSPDIAALILLWVAGLWAEELGIVDAVHTAHLALFLYEV</sequence>
<dbReference type="AlphaFoldDB" id="A0A915HEQ1"/>
<feature type="region of interest" description="Disordered" evidence="1">
    <location>
        <begin position="64"/>
        <end position="94"/>
    </location>
</feature>
<name>A0A915HEQ1_ROMCU</name>
<organism evidence="2 3">
    <name type="scientific">Romanomermis culicivorax</name>
    <name type="common">Nematode worm</name>
    <dbReference type="NCBI Taxonomy" id="13658"/>
    <lineage>
        <taxon>Eukaryota</taxon>
        <taxon>Metazoa</taxon>
        <taxon>Ecdysozoa</taxon>
        <taxon>Nematoda</taxon>
        <taxon>Enoplea</taxon>
        <taxon>Dorylaimia</taxon>
        <taxon>Mermithida</taxon>
        <taxon>Mermithoidea</taxon>
        <taxon>Mermithidae</taxon>
        <taxon>Romanomermis</taxon>
    </lineage>
</organism>
<dbReference type="WBParaSite" id="nRc.2.0.1.t00537-RA">
    <property type="protein sequence ID" value="nRc.2.0.1.t00537-RA"/>
    <property type="gene ID" value="nRc.2.0.1.g00537"/>
</dbReference>
<dbReference type="Proteomes" id="UP000887565">
    <property type="component" value="Unplaced"/>
</dbReference>